<name>A0A420BEQ8_SPHD1</name>
<feature type="transmembrane region" description="Helical" evidence="9">
    <location>
        <begin position="195"/>
        <end position="217"/>
    </location>
</feature>
<evidence type="ECO:0000256" key="6">
    <source>
        <dbReference type="ARBA" id="ARBA00023065"/>
    </source>
</evidence>
<dbReference type="OrthoDB" id="445589at2"/>
<dbReference type="GO" id="GO:0005886">
    <property type="term" value="C:plasma membrane"/>
    <property type="evidence" value="ECO:0007669"/>
    <property type="project" value="UniProtKB-SubCell"/>
</dbReference>
<comment type="subcellular location">
    <subcellularLocation>
        <location evidence="1">Cell membrane</location>
        <topology evidence="1">Multi-pass membrane protein</topology>
    </subcellularLocation>
</comment>
<keyword evidence="6" id="KW-0406">Ion transport</keyword>
<keyword evidence="11" id="KW-1185">Reference proteome</keyword>
<evidence type="ECO:0000256" key="5">
    <source>
        <dbReference type="ARBA" id="ARBA00022989"/>
    </source>
</evidence>
<evidence type="ECO:0000256" key="9">
    <source>
        <dbReference type="SAM" id="Phobius"/>
    </source>
</evidence>
<dbReference type="Proteomes" id="UP000286246">
    <property type="component" value="Unassembled WGS sequence"/>
</dbReference>
<dbReference type="PANTHER" id="PTHR33281:SF19">
    <property type="entry name" value="VOLTAGE-DEPENDENT ANION CHANNEL-FORMING PROTEIN YNEE"/>
    <property type="match status" value="1"/>
</dbReference>
<feature type="transmembrane region" description="Helical" evidence="9">
    <location>
        <begin position="20"/>
        <end position="36"/>
    </location>
</feature>
<feature type="transmembrane region" description="Helical" evidence="9">
    <location>
        <begin position="42"/>
        <end position="62"/>
    </location>
</feature>
<dbReference type="GO" id="GO:0005254">
    <property type="term" value="F:chloride channel activity"/>
    <property type="evidence" value="ECO:0007669"/>
    <property type="project" value="InterPro"/>
</dbReference>
<keyword evidence="4 9" id="KW-0812">Transmembrane</keyword>
<keyword evidence="3" id="KW-1003">Cell membrane</keyword>
<keyword evidence="2" id="KW-0813">Transport</keyword>
<sequence>MLLNRRISVSYFLKTIQTDLVRIVFFGCLVGLLAKHKDFLTLEIPLSLIAIVGTAISLLLAFRTAQSYDRWWEARIVWGGIVNDSRSLIRLLQTFISKDQDIHLKMFVERQIIWNYALSESLRKEPYSKRVSDYLENYQIKDTNAVYGILNAHGKHLRLLAQEGLITEFRQVAADEILTRFSDSMGRCERIKNTVFPVSYGKLIHFLIYLFALLLPFSLNDDVILVKMMLTIGIPIIFIIIERTAILMQDPFENKPMDTPMTTICQTIEMNLLEAIGEPPPKPTAPAEEFYYIL</sequence>
<reference evidence="10 11" key="1">
    <citation type="submission" date="2018-09" db="EMBL/GenBank/DDBJ databases">
        <title>Genomic Encyclopedia of Type Strains, Phase III (KMG-III): the genomes of soil and plant-associated and newly described type strains.</title>
        <authorList>
            <person name="Whitman W."/>
        </authorList>
    </citation>
    <scope>NUCLEOTIDE SEQUENCE [LARGE SCALE GENOMIC DNA]</scope>
    <source>
        <strain evidence="10 11">CECT 7938</strain>
    </source>
</reference>
<dbReference type="InterPro" id="IPR044669">
    <property type="entry name" value="YneE/VCCN1/2-like"/>
</dbReference>
<evidence type="ECO:0000313" key="10">
    <source>
        <dbReference type="EMBL" id="RKE55182.1"/>
    </source>
</evidence>
<proteinExistence type="inferred from homology"/>
<comment type="caution">
    <text evidence="10">The sequence shown here is derived from an EMBL/GenBank/DDBJ whole genome shotgun (WGS) entry which is preliminary data.</text>
</comment>
<evidence type="ECO:0000256" key="8">
    <source>
        <dbReference type="ARBA" id="ARBA00034708"/>
    </source>
</evidence>
<evidence type="ECO:0000256" key="1">
    <source>
        <dbReference type="ARBA" id="ARBA00004651"/>
    </source>
</evidence>
<dbReference type="AlphaFoldDB" id="A0A420BEQ8"/>
<accession>A0A420BEQ8</accession>
<comment type="similarity">
    <text evidence="8">Belongs to the anion channel-forming bestrophin (TC 1.A.46) family.</text>
</comment>
<evidence type="ECO:0000256" key="4">
    <source>
        <dbReference type="ARBA" id="ARBA00022692"/>
    </source>
</evidence>
<feature type="transmembrane region" description="Helical" evidence="9">
    <location>
        <begin position="223"/>
        <end position="241"/>
    </location>
</feature>
<dbReference type="EMBL" id="RAPY01000001">
    <property type="protein sequence ID" value="RKE55182.1"/>
    <property type="molecule type" value="Genomic_DNA"/>
</dbReference>
<organism evidence="10 11">
    <name type="scientific">Sphingobacterium detergens</name>
    <dbReference type="NCBI Taxonomy" id="1145106"/>
    <lineage>
        <taxon>Bacteria</taxon>
        <taxon>Pseudomonadati</taxon>
        <taxon>Bacteroidota</taxon>
        <taxon>Sphingobacteriia</taxon>
        <taxon>Sphingobacteriales</taxon>
        <taxon>Sphingobacteriaceae</taxon>
        <taxon>Sphingobacterium</taxon>
    </lineage>
</organism>
<dbReference type="RefSeq" id="WP_120257000.1">
    <property type="nucleotide sequence ID" value="NZ_RAPY01000001.1"/>
</dbReference>
<evidence type="ECO:0000256" key="7">
    <source>
        <dbReference type="ARBA" id="ARBA00023136"/>
    </source>
</evidence>
<keyword evidence="7 9" id="KW-0472">Membrane</keyword>
<evidence type="ECO:0000256" key="2">
    <source>
        <dbReference type="ARBA" id="ARBA00022448"/>
    </source>
</evidence>
<evidence type="ECO:0000313" key="11">
    <source>
        <dbReference type="Proteomes" id="UP000286246"/>
    </source>
</evidence>
<gene>
    <name evidence="10" type="ORF">DFQ12_0011</name>
</gene>
<protein>
    <submittedName>
        <fullName evidence="10">Putative membrane protein</fullName>
    </submittedName>
</protein>
<evidence type="ECO:0000256" key="3">
    <source>
        <dbReference type="ARBA" id="ARBA00022475"/>
    </source>
</evidence>
<keyword evidence="5 9" id="KW-1133">Transmembrane helix</keyword>
<dbReference type="Pfam" id="PF25539">
    <property type="entry name" value="Bestrophin_2"/>
    <property type="match status" value="1"/>
</dbReference>
<dbReference type="PANTHER" id="PTHR33281">
    <property type="entry name" value="UPF0187 PROTEIN YNEE"/>
    <property type="match status" value="1"/>
</dbReference>